<feature type="domain" description="Integral membrane bound transporter" evidence="6">
    <location>
        <begin position="229"/>
        <end position="354"/>
    </location>
</feature>
<protein>
    <submittedName>
        <fullName evidence="7">FUSC family protein</fullName>
    </submittedName>
</protein>
<feature type="transmembrane region" description="Helical" evidence="5">
    <location>
        <begin position="98"/>
        <end position="118"/>
    </location>
</feature>
<feature type="transmembrane region" description="Helical" evidence="5">
    <location>
        <begin position="73"/>
        <end position="91"/>
    </location>
</feature>
<evidence type="ECO:0000256" key="3">
    <source>
        <dbReference type="ARBA" id="ARBA00022989"/>
    </source>
</evidence>
<evidence type="ECO:0000313" key="8">
    <source>
        <dbReference type="Proteomes" id="UP000220246"/>
    </source>
</evidence>
<dbReference type="OrthoDB" id="581879at2"/>
<feature type="transmembrane region" description="Helical" evidence="5">
    <location>
        <begin position="171"/>
        <end position="192"/>
    </location>
</feature>
<dbReference type="InterPro" id="IPR049453">
    <property type="entry name" value="Memb_transporter_dom"/>
</dbReference>
<evidence type="ECO:0000256" key="5">
    <source>
        <dbReference type="SAM" id="Phobius"/>
    </source>
</evidence>
<evidence type="ECO:0000256" key="4">
    <source>
        <dbReference type="ARBA" id="ARBA00023136"/>
    </source>
</evidence>
<organism evidence="7 8">
    <name type="scientific">Comamonas terrigena</name>
    <dbReference type="NCBI Taxonomy" id="32013"/>
    <lineage>
        <taxon>Bacteria</taxon>
        <taxon>Pseudomonadati</taxon>
        <taxon>Pseudomonadota</taxon>
        <taxon>Betaproteobacteria</taxon>
        <taxon>Burkholderiales</taxon>
        <taxon>Comamonadaceae</taxon>
        <taxon>Comamonas</taxon>
    </lineage>
</organism>
<comment type="caution">
    <text evidence="7">The sequence shown here is derived from an EMBL/GenBank/DDBJ whole genome shotgun (WGS) entry which is preliminary data.</text>
</comment>
<comment type="subcellular location">
    <subcellularLocation>
        <location evidence="1">Membrane</location>
        <topology evidence="1">Multi-pass membrane protein</topology>
    </subcellularLocation>
</comment>
<sequence length="381" mass="39169">MHTPPDPTPPPSAAPQVPRSDTGLQLLERAQWRDSVALTSQPSLRIATVAGMQAALSVLLAVLLVHVSPWPHLVGFAALGALSALFGRFALLRLRMRIVTLCAGLMALGVLIPSLATLAGAGPATMLGVMALVAGAATLVVSHWVLGGPGAVIIVFATGAALVPAPDGLTVAARTLAALAGGAVACATCRATDWLRKDALPHLELPPPVPPPLRLELLVALRITVAAGLSAWVAYLAGMPHPAWAAIGAVAVMQGAHLHITMNRALQRMAGTVVGAVVAWLILAQNPGFGTVLACIVLFQFVTEVVIGFNYALGQIAVTPSALLMTHLAAPAAAVAGMPVERVMDTILGAALGIGFAVLFSTLDDRRQLAQLLARESGTRH</sequence>
<keyword evidence="3 5" id="KW-1133">Transmembrane helix</keyword>
<dbReference type="Proteomes" id="UP000220246">
    <property type="component" value="Unassembled WGS sequence"/>
</dbReference>
<feature type="transmembrane region" description="Helical" evidence="5">
    <location>
        <begin position="213"/>
        <end position="235"/>
    </location>
</feature>
<dbReference type="GO" id="GO:0016020">
    <property type="term" value="C:membrane"/>
    <property type="evidence" value="ECO:0007669"/>
    <property type="project" value="UniProtKB-SubCell"/>
</dbReference>
<dbReference type="EMBL" id="PDEA01000001">
    <property type="protein sequence ID" value="PEH90626.1"/>
    <property type="molecule type" value="Genomic_DNA"/>
</dbReference>
<feature type="transmembrane region" description="Helical" evidence="5">
    <location>
        <begin position="46"/>
        <end position="67"/>
    </location>
</feature>
<evidence type="ECO:0000256" key="1">
    <source>
        <dbReference type="ARBA" id="ARBA00004141"/>
    </source>
</evidence>
<dbReference type="GeneID" id="80802975"/>
<feature type="transmembrane region" description="Helical" evidence="5">
    <location>
        <begin position="241"/>
        <end position="258"/>
    </location>
</feature>
<dbReference type="RefSeq" id="WP_083520443.1">
    <property type="nucleotide sequence ID" value="NZ_PDEA01000001.1"/>
</dbReference>
<gene>
    <name evidence="7" type="ORF">CRM82_20285</name>
</gene>
<keyword evidence="8" id="KW-1185">Reference proteome</keyword>
<proteinExistence type="predicted"/>
<dbReference type="STRING" id="1219032.GCA_001515545_02171"/>
<evidence type="ECO:0000313" key="7">
    <source>
        <dbReference type="EMBL" id="PEH90626.1"/>
    </source>
</evidence>
<accession>A0A2A7UZL4</accession>
<reference evidence="8" key="1">
    <citation type="submission" date="2017-09" db="EMBL/GenBank/DDBJ databases">
        <title>FDA dAtabase for Regulatory Grade micrObial Sequences (FDA-ARGOS): Supporting development and validation of Infectious Disease Dx tests.</title>
        <authorList>
            <person name="Minogue T."/>
            <person name="Wolcott M."/>
            <person name="Wasieloski L."/>
            <person name="Aguilar W."/>
            <person name="Moore D."/>
            <person name="Tallon L."/>
            <person name="Sadzewicz L."/>
            <person name="Ott S."/>
            <person name="Zhao X."/>
            <person name="Nagaraj S."/>
            <person name="Vavikolanu K."/>
            <person name="Aluvathingal J."/>
            <person name="Nadendla S."/>
            <person name="Sichtig H."/>
        </authorList>
    </citation>
    <scope>NUCLEOTIDE SEQUENCE [LARGE SCALE GENOMIC DNA]</scope>
    <source>
        <strain evidence="8">FDAARGOS_394</strain>
    </source>
</reference>
<feature type="transmembrane region" description="Helical" evidence="5">
    <location>
        <begin position="148"/>
        <end position="165"/>
    </location>
</feature>
<evidence type="ECO:0000259" key="6">
    <source>
        <dbReference type="Pfam" id="PF13515"/>
    </source>
</evidence>
<feature type="transmembrane region" description="Helical" evidence="5">
    <location>
        <begin position="346"/>
        <end position="363"/>
    </location>
</feature>
<keyword evidence="2 5" id="KW-0812">Transmembrane</keyword>
<dbReference type="AlphaFoldDB" id="A0A2A7UZL4"/>
<keyword evidence="4 5" id="KW-0472">Membrane</keyword>
<evidence type="ECO:0000256" key="2">
    <source>
        <dbReference type="ARBA" id="ARBA00022692"/>
    </source>
</evidence>
<name>A0A2A7UZL4_COMTR</name>
<dbReference type="Pfam" id="PF13515">
    <property type="entry name" value="FUSC_2"/>
    <property type="match status" value="1"/>
</dbReference>